<dbReference type="Pfam" id="PF09360">
    <property type="entry name" value="zf-CDGSH"/>
    <property type="match status" value="1"/>
</dbReference>
<organism evidence="6 7">
    <name type="scientific">Microbacterium pullorum</name>
    <dbReference type="NCBI Taxonomy" id="2762236"/>
    <lineage>
        <taxon>Bacteria</taxon>
        <taxon>Bacillati</taxon>
        <taxon>Actinomycetota</taxon>
        <taxon>Actinomycetes</taxon>
        <taxon>Micrococcales</taxon>
        <taxon>Microbacteriaceae</taxon>
        <taxon>Microbacterium</taxon>
    </lineage>
</organism>
<keyword evidence="1" id="KW-0001">2Fe-2S</keyword>
<evidence type="ECO:0000256" key="4">
    <source>
        <dbReference type="ARBA" id="ARBA00023014"/>
    </source>
</evidence>
<accession>A0ABR8S4U2</accession>
<gene>
    <name evidence="6" type="ORF">H9651_12710</name>
</gene>
<name>A0ABR8S4U2_9MICO</name>
<sequence length="73" mass="7899">MTRTETTITPYPDGPLIVRGDVVFRNEAGEEIRQPRRTAALCRCGVSAIKPWCDGTHKLIGFTTSPAAPDAQG</sequence>
<keyword evidence="7" id="KW-1185">Reference proteome</keyword>
<dbReference type="RefSeq" id="WP_191719703.1">
    <property type="nucleotide sequence ID" value="NZ_JACSQP010000009.1"/>
</dbReference>
<comment type="caution">
    <text evidence="6">The sequence shown here is derived from an EMBL/GenBank/DDBJ whole genome shotgun (WGS) entry which is preliminary data.</text>
</comment>
<evidence type="ECO:0000313" key="6">
    <source>
        <dbReference type="EMBL" id="MBD7958503.1"/>
    </source>
</evidence>
<dbReference type="Gene3D" id="3.40.5.90">
    <property type="entry name" value="CDGSH iron-sulfur domain, mitoNEET-type"/>
    <property type="match status" value="1"/>
</dbReference>
<dbReference type="InterPro" id="IPR018967">
    <property type="entry name" value="FeS-contain_CDGSH-typ"/>
</dbReference>
<evidence type="ECO:0000256" key="3">
    <source>
        <dbReference type="ARBA" id="ARBA00023004"/>
    </source>
</evidence>
<dbReference type="Proteomes" id="UP000648352">
    <property type="component" value="Unassembled WGS sequence"/>
</dbReference>
<evidence type="ECO:0000313" key="7">
    <source>
        <dbReference type="Proteomes" id="UP000648352"/>
    </source>
</evidence>
<dbReference type="SMART" id="SM00704">
    <property type="entry name" value="ZnF_CDGSH"/>
    <property type="match status" value="1"/>
</dbReference>
<evidence type="ECO:0000259" key="5">
    <source>
        <dbReference type="SMART" id="SM00704"/>
    </source>
</evidence>
<feature type="domain" description="Iron-binding zinc finger CDGSH type" evidence="5">
    <location>
        <begin position="27"/>
        <end position="63"/>
    </location>
</feature>
<evidence type="ECO:0000256" key="2">
    <source>
        <dbReference type="ARBA" id="ARBA00022723"/>
    </source>
</evidence>
<protein>
    <submittedName>
        <fullName evidence="6">CDGSH iron-sulfur domain-containing protein</fullName>
    </submittedName>
</protein>
<keyword evidence="3" id="KW-0408">Iron</keyword>
<reference evidence="6 7" key="1">
    <citation type="submission" date="2020-08" db="EMBL/GenBank/DDBJ databases">
        <title>A Genomic Blueprint of the Chicken Gut Microbiome.</title>
        <authorList>
            <person name="Gilroy R."/>
            <person name="Ravi A."/>
            <person name="Getino M."/>
            <person name="Pursley I."/>
            <person name="Horton D.L."/>
            <person name="Alikhan N.-F."/>
            <person name="Baker D."/>
            <person name="Gharbi K."/>
            <person name="Hall N."/>
            <person name="Watson M."/>
            <person name="Adriaenssens E.M."/>
            <person name="Foster-Nyarko E."/>
            <person name="Jarju S."/>
            <person name="Secka A."/>
            <person name="Antonio M."/>
            <person name="Oren A."/>
            <person name="Chaudhuri R."/>
            <person name="La Ragione R.M."/>
            <person name="Hildebrand F."/>
            <person name="Pallen M.J."/>
        </authorList>
    </citation>
    <scope>NUCLEOTIDE SEQUENCE [LARGE SCALE GENOMIC DNA]</scope>
    <source>
        <strain evidence="6 7">Sa4CUA7</strain>
    </source>
</reference>
<keyword evidence="2" id="KW-0479">Metal-binding</keyword>
<proteinExistence type="predicted"/>
<evidence type="ECO:0000256" key="1">
    <source>
        <dbReference type="ARBA" id="ARBA00022714"/>
    </source>
</evidence>
<dbReference type="EMBL" id="JACSQP010000009">
    <property type="protein sequence ID" value="MBD7958503.1"/>
    <property type="molecule type" value="Genomic_DNA"/>
</dbReference>
<dbReference type="InterPro" id="IPR042216">
    <property type="entry name" value="MitoNEET_CISD"/>
</dbReference>
<keyword evidence="4" id="KW-0411">Iron-sulfur</keyword>